<dbReference type="GO" id="GO:0035435">
    <property type="term" value="P:phosphate ion transmembrane transport"/>
    <property type="evidence" value="ECO:0007669"/>
    <property type="project" value="InterPro"/>
</dbReference>
<reference evidence="13" key="2">
    <citation type="submission" date="2023-11" db="EMBL/GenBank/DDBJ databases">
        <title>MicrobeMod: A computational toolkit for identifying prokaryotic methylation and restriction-modification with nanopore sequencing.</title>
        <authorList>
            <person name="Crits-Christoph A."/>
            <person name="Kang S.C."/>
            <person name="Lee H."/>
            <person name="Ostrov N."/>
        </authorList>
    </citation>
    <scope>NUCLEOTIDE SEQUENCE</scope>
    <source>
        <strain evidence="13">ATCC 51242</strain>
    </source>
</reference>
<evidence type="ECO:0000256" key="7">
    <source>
        <dbReference type="ARBA" id="ARBA00022692"/>
    </source>
</evidence>
<keyword evidence="6" id="KW-0592">Phosphate transport</keyword>
<dbReference type="PANTHER" id="PTHR42922">
    <property type="entry name" value="PHOSPHATE TRANSPORT SYSTEM PERMEASE PROTEIN PSTA"/>
    <property type="match status" value="1"/>
</dbReference>
<keyword evidence="9 10" id="KW-0472">Membrane</keyword>
<keyword evidence="4" id="KW-0813">Transport</keyword>
<dbReference type="InterPro" id="IPR005672">
    <property type="entry name" value="Phosphate_PstA"/>
</dbReference>
<dbReference type="EMBL" id="JAWXXX010000001">
    <property type="protein sequence ID" value="MDX5893398.1"/>
    <property type="molecule type" value="Genomic_DNA"/>
</dbReference>
<gene>
    <name evidence="13" type="primary">pstA</name>
    <name evidence="12" type="ORF">RradSPS_0703</name>
    <name evidence="13" type="ORF">SIL72_05075</name>
</gene>
<organism evidence="12 14">
    <name type="scientific">Rubrobacter radiotolerans</name>
    <name type="common">Arthrobacter radiotolerans</name>
    <dbReference type="NCBI Taxonomy" id="42256"/>
    <lineage>
        <taxon>Bacteria</taxon>
        <taxon>Bacillati</taxon>
        <taxon>Actinomycetota</taxon>
        <taxon>Rubrobacteria</taxon>
        <taxon>Rubrobacterales</taxon>
        <taxon>Rubrobacteraceae</taxon>
        <taxon>Rubrobacter</taxon>
    </lineage>
</organism>
<keyword evidence="7 10" id="KW-0812">Transmembrane</keyword>
<dbReference type="GO" id="GO:0005315">
    <property type="term" value="F:phosphate transmembrane transporter activity"/>
    <property type="evidence" value="ECO:0007669"/>
    <property type="project" value="InterPro"/>
</dbReference>
<comment type="subcellular location">
    <subcellularLocation>
        <location evidence="2 10">Cell membrane</location>
        <topology evidence="2 10">Multi-pass membrane protein</topology>
    </subcellularLocation>
</comment>
<dbReference type="NCBIfam" id="TIGR00974">
    <property type="entry name" value="3a0107s02c"/>
    <property type="match status" value="1"/>
</dbReference>
<feature type="transmembrane region" description="Helical" evidence="10">
    <location>
        <begin position="149"/>
        <end position="167"/>
    </location>
</feature>
<dbReference type="AlphaFoldDB" id="A0A023X1A9"/>
<protein>
    <recommendedName>
        <fullName evidence="10">Phosphate transport system permease protein PstA</fullName>
    </recommendedName>
</protein>
<evidence type="ECO:0000256" key="4">
    <source>
        <dbReference type="ARBA" id="ARBA00022448"/>
    </source>
</evidence>
<feature type="transmembrane region" description="Helical" evidence="10">
    <location>
        <begin position="196"/>
        <end position="217"/>
    </location>
</feature>
<keyword evidence="5 10" id="KW-1003">Cell membrane</keyword>
<dbReference type="EMBL" id="CP007514">
    <property type="protein sequence ID" value="AHY45986.1"/>
    <property type="molecule type" value="Genomic_DNA"/>
</dbReference>
<dbReference type="InterPro" id="IPR035906">
    <property type="entry name" value="MetI-like_sf"/>
</dbReference>
<evidence type="ECO:0000313" key="13">
    <source>
        <dbReference type="EMBL" id="MDX5893398.1"/>
    </source>
</evidence>
<dbReference type="RefSeq" id="WP_038680754.1">
    <property type="nucleotide sequence ID" value="NZ_CP007514.1"/>
</dbReference>
<sequence length="297" mass="31303">MSAQSTGRQSSLSGGGTGHAKRRRLMDRVMTVIAYACAALALIPLVWITVYVIYRGLGAWNVQFFTELPQLYGDGGGIRNGITGTLFIVGMASAMGIPFGVMAGIYLAEYGDNRFAAAIRFLTDTLTGVPSIVIGLFAFGIVVVNTGGFNAFAGAFALAVMMIPIIARTTEEIIRLVPDSIREASLALGVPRWKTILRVVLPTALSGVITGVILSVARVAGETAPLILTILGTNFPITLDPFGGPSTTLSLQVFQLAGQPSPEVRDVAWGAALLLIIFVLGMSIGARVLFRGNSSIR</sequence>
<feature type="transmembrane region" description="Helical" evidence="10">
    <location>
        <begin position="86"/>
        <end position="109"/>
    </location>
</feature>
<comment type="similarity">
    <text evidence="3 10">Belongs to the binding-protein-dependent transport system permease family. CysTW subfamily.</text>
</comment>
<evidence type="ECO:0000256" key="3">
    <source>
        <dbReference type="ARBA" id="ARBA00007069"/>
    </source>
</evidence>
<evidence type="ECO:0000256" key="1">
    <source>
        <dbReference type="ARBA" id="ARBA00003510"/>
    </source>
</evidence>
<proteinExistence type="inferred from homology"/>
<dbReference type="HOGENOM" id="CLU_033621_2_0_11"/>
<name>A0A023X1A9_RUBRA</name>
<evidence type="ECO:0000256" key="10">
    <source>
        <dbReference type="RuleBase" id="RU363043"/>
    </source>
</evidence>
<dbReference type="Pfam" id="PF00528">
    <property type="entry name" value="BPD_transp_1"/>
    <property type="match status" value="1"/>
</dbReference>
<keyword evidence="8 10" id="KW-1133">Transmembrane helix</keyword>
<dbReference type="Proteomes" id="UP001281130">
    <property type="component" value="Unassembled WGS sequence"/>
</dbReference>
<evidence type="ECO:0000256" key="6">
    <source>
        <dbReference type="ARBA" id="ARBA00022592"/>
    </source>
</evidence>
<feature type="transmembrane region" description="Helical" evidence="10">
    <location>
        <begin position="32"/>
        <end position="54"/>
    </location>
</feature>
<dbReference type="GO" id="GO:0005886">
    <property type="term" value="C:plasma membrane"/>
    <property type="evidence" value="ECO:0007669"/>
    <property type="project" value="UniProtKB-SubCell"/>
</dbReference>
<dbReference type="PATRIC" id="fig|42256.3.peg.714"/>
<dbReference type="InterPro" id="IPR051408">
    <property type="entry name" value="Phosphate_transprt_permease"/>
</dbReference>
<dbReference type="SUPFAM" id="SSF161098">
    <property type="entry name" value="MetI-like"/>
    <property type="match status" value="1"/>
</dbReference>
<dbReference type="Proteomes" id="UP000025229">
    <property type="component" value="Chromosome"/>
</dbReference>
<dbReference type="Gene3D" id="1.10.3720.10">
    <property type="entry name" value="MetI-like"/>
    <property type="match status" value="1"/>
</dbReference>
<dbReference type="PANTHER" id="PTHR42922:SF1">
    <property type="entry name" value="PHOSPHATE TRANSPORT SYSTEM PERMEASE PROTEIN PSTA"/>
    <property type="match status" value="1"/>
</dbReference>
<feature type="transmembrane region" description="Helical" evidence="10">
    <location>
        <begin position="121"/>
        <end position="143"/>
    </location>
</feature>
<evidence type="ECO:0000256" key="5">
    <source>
        <dbReference type="ARBA" id="ARBA00022475"/>
    </source>
</evidence>
<dbReference type="PROSITE" id="PS50928">
    <property type="entry name" value="ABC_TM1"/>
    <property type="match status" value="1"/>
</dbReference>
<evidence type="ECO:0000259" key="11">
    <source>
        <dbReference type="PROSITE" id="PS50928"/>
    </source>
</evidence>
<dbReference type="STRING" id="42256.RradSPS_0703"/>
<evidence type="ECO:0000313" key="14">
    <source>
        <dbReference type="Proteomes" id="UP000025229"/>
    </source>
</evidence>
<evidence type="ECO:0000256" key="8">
    <source>
        <dbReference type="ARBA" id="ARBA00022989"/>
    </source>
</evidence>
<evidence type="ECO:0000256" key="2">
    <source>
        <dbReference type="ARBA" id="ARBA00004651"/>
    </source>
</evidence>
<feature type="domain" description="ABC transmembrane type-1" evidence="11">
    <location>
        <begin position="82"/>
        <end position="286"/>
    </location>
</feature>
<keyword evidence="14" id="KW-1185">Reference proteome</keyword>
<dbReference type="KEGG" id="rrd:RradSPS_0703"/>
<evidence type="ECO:0000256" key="9">
    <source>
        <dbReference type="ARBA" id="ARBA00023136"/>
    </source>
</evidence>
<dbReference type="eggNOG" id="COG0581">
    <property type="taxonomic scope" value="Bacteria"/>
</dbReference>
<dbReference type="CDD" id="cd06261">
    <property type="entry name" value="TM_PBP2"/>
    <property type="match status" value="1"/>
</dbReference>
<reference evidence="12 14" key="1">
    <citation type="submission" date="2014-03" db="EMBL/GenBank/DDBJ databases">
        <title>Complete genome sequence of the Radio-Resistant Rubrobacter radiotolerans RSPS-4.</title>
        <authorList>
            <person name="Egas C.C."/>
            <person name="Barroso C.C."/>
            <person name="Froufe H.J.C."/>
            <person name="Pacheco J.J."/>
            <person name="Albuquerque L.L."/>
            <person name="da Costa M.M.S."/>
        </authorList>
    </citation>
    <scope>NUCLEOTIDE SEQUENCE [LARGE SCALE GENOMIC DNA]</scope>
    <source>
        <strain evidence="12 14">RSPS-4</strain>
    </source>
</reference>
<feature type="transmembrane region" description="Helical" evidence="10">
    <location>
        <begin position="267"/>
        <end position="290"/>
    </location>
</feature>
<evidence type="ECO:0000313" key="12">
    <source>
        <dbReference type="EMBL" id="AHY45986.1"/>
    </source>
</evidence>
<dbReference type="InterPro" id="IPR000515">
    <property type="entry name" value="MetI-like"/>
</dbReference>
<accession>A0A023X1A9</accession>
<comment type="function">
    <text evidence="1">Part of the binding-protein-dependent transport system for phosphate; probably responsible for the translocation of the substrate across the membrane.</text>
</comment>